<gene>
    <name evidence="2" type="ORF">CAFE_06510</name>
    <name evidence="3" type="ORF">HCR03_07570</name>
</gene>
<evidence type="ECO:0000256" key="1">
    <source>
        <dbReference type="SAM" id="Phobius"/>
    </source>
</evidence>
<proteinExistence type="predicted"/>
<accession>A0A6N8HWR1</accession>
<keyword evidence="1" id="KW-0812">Transmembrane</keyword>
<reference evidence="3 5" key="2">
    <citation type="submission" date="2020-08" db="EMBL/GenBank/DDBJ databases">
        <title>The isolate Caproiciproducens sp. 7D4C2 produces n-caproate at mildly acidic conditions from hexoses: genome and rBOX comparison with related strains and chain-elongating bacteria.</title>
        <authorList>
            <person name="Esquivel-Elizondo S."/>
            <person name="Bagci C."/>
            <person name="Temovska M."/>
            <person name="Jeon B.S."/>
            <person name="Bessarab I."/>
            <person name="Williams R.B.H."/>
            <person name="Huson D.H."/>
            <person name="Angenent L.T."/>
        </authorList>
    </citation>
    <scope>NUCLEOTIDE SEQUENCE [LARGE SCALE GENOMIC DNA]</scope>
    <source>
        <strain evidence="3 5">7D4C2</strain>
    </source>
</reference>
<dbReference type="EMBL" id="CP060286">
    <property type="protein sequence ID" value="QNK42074.1"/>
    <property type="molecule type" value="Genomic_DNA"/>
</dbReference>
<evidence type="ECO:0000313" key="5">
    <source>
        <dbReference type="Proteomes" id="UP000515909"/>
    </source>
</evidence>
<keyword evidence="1" id="KW-1133">Transmembrane helix</keyword>
<keyword evidence="4" id="KW-1185">Reference proteome</keyword>
<dbReference type="AlphaFoldDB" id="A0A6N8HWR1"/>
<evidence type="ECO:0008006" key="6">
    <source>
        <dbReference type="Google" id="ProtNLM"/>
    </source>
</evidence>
<accession>A0A7G8TEN3</accession>
<dbReference type="Proteomes" id="UP000469440">
    <property type="component" value="Unassembled WGS sequence"/>
</dbReference>
<organism evidence="2 4">
    <name type="scientific">Caproicibacter fermentans</name>
    <dbReference type="NCBI Taxonomy" id="2576756"/>
    <lineage>
        <taxon>Bacteria</taxon>
        <taxon>Bacillati</taxon>
        <taxon>Bacillota</taxon>
        <taxon>Clostridia</taxon>
        <taxon>Eubacteriales</taxon>
        <taxon>Acutalibacteraceae</taxon>
        <taxon>Caproicibacter</taxon>
    </lineage>
</organism>
<feature type="transmembrane region" description="Helical" evidence="1">
    <location>
        <begin position="6"/>
        <end position="24"/>
    </location>
</feature>
<reference evidence="2 4" key="1">
    <citation type="submission" date="2019-09" db="EMBL/GenBank/DDBJ databases">
        <title>Genome sequence of Clostridium sp. EA1.</title>
        <authorList>
            <person name="Poehlein A."/>
            <person name="Bengelsdorf F.R."/>
            <person name="Daniel R."/>
        </authorList>
    </citation>
    <scope>NUCLEOTIDE SEQUENCE [LARGE SCALE GENOMIC DNA]</scope>
    <source>
        <strain evidence="2 4">EA1</strain>
    </source>
</reference>
<dbReference type="KEGG" id="cfem:HCR03_07570"/>
<dbReference type="EMBL" id="VWXL01000014">
    <property type="protein sequence ID" value="MVB09980.1"/>
    <property type="molecule type" value="Genomic_DNA"/>
</dbReference>
<sequence>MSNKAITRILFWGVLTIFLLYFTILNLRFTGSRYAEVLDTVSKSAQGEDWQSAADALNRFENFWNGAEYYVQFNNADQSFSTLNRDVENLKAAVLSRKAYETDLYSRNIKSLLDNCTKPVPLP</sequence>
<dbReference type="Proteomes" id="UP000515909">
    <property type="component" value="Chromosome"/>
</dbReference>
<evidence type="ECO:0000313" key="2">
    <source>
        <dbReference type="EMBL" id="MVB09980.1"/>
    </source>
</evidence>
<evidence type="ECO:0000313" key="3">
    <source>
        <dbReference type="EMBL" id="QNK42074.1"/>
    </source>
</evidence>
<dbReference type="RefSeq" id="WP_156989770.1">
    <property type="nucleotide sequence ID" value="NZ_CP060286.1"/>
</dbReference>
<keyword evidence="1" id="KW-0472">Membrane</keyword>
<protein>
    <recommendedName>
        <fullName evidence="6">DUF4363 family protein</fullName>
    </recommendedName>
</protein>
<name>A0A6N8HWR1_9FIRM</name>
<evidence type="ECO:0000313" key="4">
    <source>
        <dbReference type="Proteomes" id="UP000469440"/>
    </source>
</evidence>